<reference evidence="1" key="1">
    <citation type="submission" date="2017-04" db="EMBL/GenBank/DDBJ databases">
        <title>Unexpected and diverse lifestyles within the genus Limnohabitans.</title>
        <authorList>
            <person name="Kasalicky V."/>
            <person name="Mehrshad M."/>
            <person name="Andrei S.-A."/>
            <person name="Salcher M."/>
            <person name="Kratochvilova H."/>
            <person name="Simek K."/>
            <person name="Ghai R."/>
        </authorList>
    </citation>
    <scope>NUCLEOTIDE SEQUENCE [LARGE SCALE GENOMIC DNA]</scope>
    <source>
        <strain evidence="1">II-D5</strain>
    </source>
</reference>
<dbReference type="RefSeq" id="WP_053173388.1">
    <property type="nucleotide sequence ID" value="NZ_LFYT02000007.1"/>
</dbReference>
<dbReference type="STRING" id="1293045.H663_12305"/>
<keyword evidence="2" id="KW-1185">Reference proteome</keyword>
<dbReference type="OrthoDB" id="8908516at2"/>
<organism evidence="1 2">
    <name type="scientific">Limnohabitans planktonicus II-D5</name>
    <dbReference type="NCBI Taxonomy" id="1293045"/>
    <lineage>
        <taxon>Bacteria</taxon>
        <taxon>Pseudomonadati</taxon>
        <taxon>Pseudomonadota</taxon>
        <taxon>Betaproteobacteria</taxon>
        <taxon>Burkholderiales</taxon>
        <taxon>Comamonadaceae</taxon>
        <taxon>Limnohabitans</taxon>
    </lineage>
</organism>
<gene>
    <name evidence="1" type="ORF">H663_007960</name>
</gene>
<dbReference type="EMBL" id="LFYT02000007">
    <property type="protein sequence ID" value="PVE43213.1"/>
    <property type="molecule type" value="Genomic_DNA"/>
</dbReference>
<accession>A0A2T7UET1</accession>
<evidence type="ECO:0000313" key="1">
    <source>
        <dbReference type="EMBL" id="PVE43213.1"/>
    </source>
</evidence>
<sequence length="65" mass="7093">MKTTYYDQDDILVIHLSDKPIAREVSQDWNTHVSYAADGTAVEVVVLDARANGALPVEILHGQAA</sequence>
<dbReference type="InterPro" id="IPR019270">
    <property type="entry name" value="DUF2283"/>
</dbReference>
<comment type="caution">
    <text evidence="1">The sequence shown here is derived from an EMBL/GenBank/DDBJ whole genome shotgun (WGS) entry which is preliminary data.</text>
</comment>
<dbReference type="AlphaFoldDB" id="A0A2T7UET1"/>
<protein>
    <recommendedName>
        <fullName evidence="3">DUF2283 domain-containing protein</fullName>
    </recommendedName>
</protein>
<evidence type="ECO:0000313" key="2">
    <source>
        <dbReference type="Proteomes" id="UP000037507"/>
    </source>
</evidence>
<proteinExistence type="predicted"/>
<name>A0A2T7UET1_9BURK</name>
<dbReference type="Proteomes" id="UP000037507">
    <property type="component" value="Unassembled WGS sequence"/>
</dbReference>
<evidence type="ECO:0008006" key="3">
    <source>
        <dbReference type="Google" id="ProtNLM"/>
    </source>
</evidence>
<dbReference type="Pfam" id="PF10049">
    <property type="entry name" value="DUF2283"/>
    <property type="match status" value="1"/>
</dbReference>